<dbReference type="EMBL" id="SJPX01000004">
    <property type="protein sequence ID" value="TWU49273.1"/>
    <property type="molecule type" value="Genomic_DNA"/>
</dbReference>
<dbReference type="Pfam" id="PF00903">
    <property type="entry name" value="Glyoxalase"/>
    <property type="match status" value="1"/>
</dbReference>
<dbReference type="InterPro" id="IPR029068">
    <property type="entry name" value="Glyas_Bleomycin-R_OHBP_Dase"/>
</dbReference>
<reference evidence="2 3" key="1">
    <citation type="submission" date="2019-02" db="EMBL/GenBank/DDBJ databases">
        <title>Deep-cultivation of Planctomycetes and their phenomic and genomic characterization uncovers novel biology.</title>
        <authorList>
            <person name="Wiegand S."/>
            <person name="Jogler M."/>
            <person name="Boedeker C."/>
            <person name="Pinto D."/>
            <person name="Vollmers J."/>
            <person name="Rivas-Marin E."/>
            <person name="Kohn T."/>
            <person name="Peeters S.H."/>
            <person name="Heuer A."/>
            <person name="Rast P."/>
            <person name="Oberbeckmann S."/>
            <person name="Bunk B."/>
            <person name="Jeske O."/>
            <person name="Meyerdierks A."/>
            <person name="Storesund J.E."/>
            <person name="Kallscheuer N."/>
            <person name="Luecker S."/>
            <person name="Lage O.M."/>
            <person name="Pohl T."/>
            <person name="Merkel B.J."/>
            <person name="Hornburger P."/>
            <person name="Mueller R.-W."/>
            <person name="Bruemmer F."/>
            <person name="Labrenz M."/>
            <person name="Spormann A.M."/>
            <person name="Op Den Camp H."/>
            <person name="Overmann J."/>
            <person name="Amann R."/>
            <person name="Jetten M.S.M."/>
            <person name="Mascher T."/>
            <person name="Medema M.H."/>
            <person name="Devos D.P."/>
            <person name="Kaster A.-K."/>
            <person name="Ovreas L."/>
            <person name="Rohde M."/>
            <person name="Galperin M.Y."/>
            <person name="Jogler C."/>
        </authorList>
    </citation>
    <scope>NUCLEOTIDE SEQUENCE [LARGE SCALE GENOMIC DNA]</scope>
    <source>
        <strain evidence="2 3">Poly59</strain>
    </source>
</reference>
<comment type="caution">
    <text evidence="2">The sequence shown here is derived from an EMBL/GenBank/DDBJ whole genome shotgun (WGS) entry which is preliminary data.</text>
</comment>
<dbReference type="InterPro" id="IPR004360">
    <property type="entry name" value="Glyas_Fos-R_dOase_dom"/>
</dbReference>
<evidence type="ECO:0000313" key="3">
    <source>
        <dbReference type="Proteomes" id="UP000317977"/>
    </source>
</evidence>
<dbReference type="Proteomes" id="UP000317977">
    <property type="component" value="Unassembled WGS sequence"/>
</dbReference>
<feature type="domain" description="Glyoxalase/fosfomycin resistance/dioxygenase" evidence="1">
    <location>
        <begin position="16"/>
        <end position="111"/>
    </location>
</feature>
<organism evidence="2 3">
    <name type="scientific">Rubripirellula reticaptiva</name>
    <dbReference type="NCBI Taxonomy" id="2528013"/>
    <lineage>
        <taxon>Bacteria</taxon>
        <taxon>Pseudomonadati</taxon>
        <taxon>Planctomycetota</taxon>
        <taxon>Planctomycetia</taxon>
        <taxon>Pirellulales</taxon>
        <taxon>Pirellulaceae</taxon>
        <taxon>Rubripirellula</taxon>
    </lineage>
</organism>
<keyword evidence="3" id="KW-1185">Reference proteome</keyword>
<dbReference type="Gene3D" id="3.10.180.10">
    <property type="entry name" value="2,3-Dihydroxybiphenyl 1,2-Dioxygenase, domain 1"/>
    <property type="match status" value="1"/>
</dbReference>
<accession>A0A5C6EHL7</accession>
<protein>
    <submittedName>
        <fullName evidence="2">Glyoxalase-like domain protein</fullName>
    </submittedName>
</protein>
<evidence type="ECO:0000313" key="2">
    <source>
        <dbReference type="EMBL" id="TWU49273.1"/>
    </source>
</evidence>
<name>A0A5C6EHL7_9BACT</name>
<dbReference type="RefSeq" id="WP_146535557.1">
    <property type="nucleotide sequence ID" value="NZ_SJPX01000004.1"/>
</dbReference>
<dbReference type="SUPFAM" id="SSF54593">
    <property type="entry name" value="Glyoxalase/Bleomycin resistance protein/Dihydroxybiphenyl dioxygenase"/>
    <property type="match status" value="1"/>
</dbReference>
<proteinExistence type="predicted"/>
<evidence type="ECO:0000259" key="1">
    <source>
        <dbReference type="Pfam" id="PF00903"/>
    </source>
</evidence>
<dbReference type="OrthoDB" id="9812656at2"/>
<gene>
    <name evidence="2" type="ORF">Poly59_38870</name>
</gene>
<dbReference type="AlphaFoldDB" id="A0A5C6EHL7"/>
<sequence>MMTQLKLLVLKTLQADTLRDFYTRLGFSFVEEQHGNGPVHYSAPLGDGILELYPLPEGTEADSSTRLGFGVADLPAVIEELGDLTEVSGPKTTPWGLRAVVKDPDGRSVELYGEVAE</sequence>